<dbReference type="InterPro" id="IPR013149">
    <property type="entry name" value="ADH-like_C"/>
</dbReference>
<keyword evidence="3" id="KW-1185">Reference proteome</keyword>
<dbReference type="Gene3D" id="3.90.180.10">
    <property type="entry name" value="Medium-chain alcohol dehydrogenases, catalytic domain"/>
    <property type="match status" value="1"/>
</dbReference>
<dbReference type="Pfam" id="PF00107">
    <property type="entry name" value="ADH_zinc_N"/>
    <property type="match status" value="1"/>
</dbReference>
<dbReference type="InterPro" id="IPR020843">
    <property type="entry name" value="ER"/>
</dbReference>
<dbReference type="Proteomes" id="UP001497453">
    <property type="component" value="Chromosome 9"/>
</dbReference>
<dbReference type="PANTHER" id="PTHR45348:SF2">
    <property type="entry name" value="ZINC-TYPE ALCOHOL DEHYDROGENASE-LIKE PROTEIN C2E1P3.01"/>
    <property type="match status" value="1"/>
</dbReference>
<protein>
    <recommendedName>
        <fullName evidence="1">Enoyl reductase (ER) domain-containing protein</fullName>
    </recommendedName>
</protein>
<dbReference type="PANTHER" id="PTHR45348">
    <property type="entry name" value="HYPOTHETICAL OXIDOREDUCTASE (EUROFUNG)"/>
    <property type="match status" value="1"/>
</dbReference>
<evidence type="ECO:0000313" key="3">
    <source>
        <dbReference type="Proteomes" id="UP001497453"/>
    </source>
</evidence>
<proteinExistence type="predicted"/>
<evidence type="ECO:0000313" key="2">
    <source>
        <dbReference type="EMBL" id="CAL1717233.1"/>
    </source>
</evidence>
<dbReference type="SUPFAM" id="SSF51735">
    <property type="entry name" value="NAD(P)-binding Rossmann-fold domains"/>
    <property type="match status" value="1"/>
</dbReference>
<dbReference type="InterPro" id="IPR013154">
    <property type="entry name" value="ADH-like_N"/>
</dbReference>
<dbReference type="SUPFAM" id="SSF50129">
    <property type="entry name" value="GroES-like"/>
    <property type="match status" value="1"/>
</dbReference>
<dbReference type="InterPro" id="IPR011032">
    <property type="entry name" value="GroES-like_sf"/>
</dbReference>
<evidence type="ECO:0000259" key="1">
    <source>
        <dbReference type="SMART" id="SM00829"/>
    </source>
</evidence>
<dbReference type="CDD" id="cd08249">
    <property type="entry name" value="enoyl_reductase_like"/>
    <property type="match status" value="1"/>
</dbReference>
<feature type="domain" description="Enoyl reductase (ER)" evidence="1">
    <location>
        <begin position="17"/>
        <end position="336"/>
    </location>
</feature>
<dbReference type="InterPro" id="IPR036291">
    <property type="entry name" value="NAD(P)-bd_dom_sf"/>
</dbReference>
<dbReference type="EMBL" id="OZ037952">
    <property type="protein sequence ID" value="CAL1717233.1"/>
    <property type="molecule type" value="Genomic_DNA"/>
</dbReference>
<reference evidence="3" key="1">
    <citation type="submission" date="2024-04" db="EMBL/GenBank/DDBJ databases">
        <authorList>
            <person name="Shaw F."/>
            <person name="Minotto A."/>
        </authorList>
    </citation>
    <scope>NUCLEOTIDE SEQUENCE [LARGE SCALE GENOMIC DNA]</scope>
</reference>
<dbReference type="Gene3D" id="3.40.50.720">
    <property type="entry name" value="NAD(P)-binding Rossmann-like Domain"/>
    <property type="match status" value="1"/>
</dbReference>
<dbReference type="SMART" id="SM00829">
    <property type="entry name" value="PKS_ER"/>
    <property type="match status" value="1"/>
</dbReference>
<organism evidence="2 3">
    <name type="scientific">Somion occarium</name>
    <dbReference type="NCBI Taxonomy" id="3059160"/>
    <lineage>
        <taxon>Eukaryota</taxon>
        <taxon>Fungi</taxon>
        <taxon>Dikarya</taxon>
        <taxon>Basidiomycota</taxon>
        <taxon>Agaricomycotina</taxon>
        <taxon>Agaricomycetes</taxon>
        <taxon>Polyporales</taxon>
        <taxon>Cerrenaceae</taxon>
        <taxon>Somion</taxon>
    </lineage>
</organism>
<name>A0ABP1ECI9_9APHY</name>
<sequence>MSIPTSQRALILPQKHGKFIVETYPVEKPGTGELLVRIESVSLNPIDWIVQALGVLITDYPAILGLDSAGVVAAVGEGVTSFAVGDKVLNQGSLAPRQGTFKQYTYVTADSAAKIPANLNFDQAATVPLCLATAAVGLYAQPGGGGGAGLIPAWETEGRGKYAGQTIVIFGGATSVGQFVIQLAKLSGFSTIVTTVSPHNNTLVKSLGATHMFDRRLSSQEIFNEIRKIASDSVKIAYAIAGDPLIQDLAYDLVASGGTVVSVLPSQIPQEKLTPDKKFVTVNGNFRTPEKRALGVSLYSRLPELLASGELKPTSVEVLPGGLYAIAEGLERMKKGEISAGFNTESICMTLCETRT</sequence>
<dbReference type="Pfam" id="PF08240">
    <property type="entry name" value="ADH_N"/>
    <property type="match status" value="1"/>
</dbReference>
<gene>
    <name evidence="2" type="ORF">GFSPODELE1_LOCUS11119</name>
</gene>
<accession>A0ABP1ECI9</accession>
<dbReference type="InterPro" id="IPR047122">
    <property type="entry name" value="Trans-enoyl_RdTase-like"/>
</dbReference>